<accession>A0A7H9ASQ0</accession>
<dbReference type="CDD" id="cd07906">
    <property type="entry name" value="Adenylation_DNA_ligase_LigD_LigC"/>
    <property type="match status" value="1"/>
</dbReference>
<dbReference type="Gene3D" id="3.30.470.30">
    <property type="entry name" value="DNA ligase/mRNA capping enzyme"/>
    <property type="match status" value="1"/>
</dbReference>
<keyword evidence="18" id="KW-0511">Multifunctional enzyme</keyword>
<feature type="region of interest" description="Disordered" evidence="21">
    <location>
        <begin position="1"/>
        <end position="24"/>
    </location>
</feature>
<keyword evidence="13" id="KW-0239">DNA-directed DNA polymerase</keyword>
<comment type="catalytic activity">
    <reaction evidence="20">
        <text>ATP + (deoxyribonucleotide)n-3'-hydroxyl + 5'-phospho-(deoxyribonucleotide)m = (deoxyribonucleotide)n+m + AMP + diphosphate.</text>
        <dbReference type="EC" id="6.5.1.1"/>
    </reaction>
</comment>
<dbReference type="PANTHER" id="PTHR42705:SF3">
    <property type="entry name" value="ATP-DEPENDENT DNA LIGASE"/>
    <property type="match status" value="1"/>
</dbReference>
<keyword evidence="5" id="KW-0548">Nucleotidyltransferase</keyword>
<dbReference type="SUPFAM" id="SSF56091">
    <property type="entry name" value="DNA ligase/mRNA capping enzyme, catalytic domain"/>
    <property type="match status" value="1"/>
</dbReference>
<evidence type="ECO:0000256" key="2">
    <source>
        <dbReference type="ARBA" id="ARBA00012727"/>
    </source>
</evidence>
<dbReference type="NCBIfam" id="TIGR02777">
    <property type="entry name" value="LigD_PE_dom"/>
    <property type="match status" value="1"/>
</dbReference>
<keyword evidence="16" id="KW-0234">DNA repair</keyword>
<dbReference type="CDD" id="cd04865">
    <property type="entry name" value="LigD_Pol_like_2"/>
    <property type="match status" value="1"/>
</dbReference>
<dbReference type="GO" id="GO:0046872">
    <property type="term" value="F:metal ion binding"/>
    <property type="evidence" value="ECO:0007669"/>
    <property type="project" value="UniProtKB-KW"/>
</dbReference>
<evidence type="ECO:0000256" key="18">
    <source>
        <dbReference type="ARBA" id="ARBA00023268"/>
    </source>
</evidence>
<dbReference type="Pfam" id="PF04679">
    <property type="entry name" value="DNA_ligase_A_C"/>
    <property type="match status" value="1"/>
</dbReference>
<evidence type="ECO:0000313" key="24">
    <source>
        <dbReference type="Proteomes" id="UP000509302"/>
    </source>
</evidence>
<proteinExistence type="predicted"/>
<feature type="compositionally biased region" description="Basic and acidic residues" evidence="21">
    <location>
        <begin position="1"/>
        <end position="22"/>
    </location>
</feature>
<organism evidence="23 24">
    <name type="scientific">Costertonia aggregata</name>
    <dbReference type="NCBI Taxonomy" id="343403"/>
    <lineage>
        <taxon>Bacteria</taxon>
        <taxon>Pseudomonadati</taxon>
        <taxon>Bacteroidota</taxon>
        <taxon>Flavobacteriia</taxon>
        <taxon>Flavobacteriales</taxon>
        <taxon>Flavobacteriaceae</taxon>
        <taxon>Costertonia</taxon>
    </lineage>
</organism>
<evidence type="ECO:0000256" key="7">
    <source>
        <dbReference type="ARBA" id="ARBA00022723"/>
    </source>
</evidence>
<evidence type="ECO:0000256" key="16">
    <source>
        <dbReference type="ARBA" id="ARBA00023204"/>
    </source>
</evidence>
<dbReference type="EC" id="6.5.1.1" evidence="2"/>
<dbReference type="InterPro" id="IPR014146">
    <property type="entry name" value="LigD_ligase_dom"/>
</dbReference>
<dbReference type="InterPro" id="IPR012310">
    <property type="entry name" value="DNA_ligase_ATP-dep_cent"/>
</dbReference>
<dbReference type="InterPro" id="IPR012340">
    <property type="entry name" value="NA-bd_OB-fold"/>
</dbReference>
<dbReference type="GO" id="GO:0006310">
    <property type="term" value="P:DNA recombination"/>
    <property type="evidence" value="ECO:0007669"/>
    <property type="project" value="UniProtKB-KW"/>
</dbReference>
<keyword evidence="4" id="KW-0808">Transferase</keyword>
<evidence type="ECO:0000256" key="20">
    <source>
        <dbReference type="ARBA" id="ARBA00034003"/>
    </source>
</evidence>
<protein>
    <recommendedName>
        <fullName evidence="2">DNA ligase (ATP)</fullName>
        <ecNumber evidence="2">6.5.1.1</ecNumber>
    </recommendedName>
    <alternativeName>
        <fullName evidence="19">NHEJ DNA polymerase</fullName>
    </alternativeName>
</protein>
<evidence type="ECO:0000256" key="8">
    <source>
        <dbReference type="ARBA" id="ARBA00022741"/>
    </source>
</evidence>
<keyword evidence="11" id="KW-0269">Exonuclease</keyword>
<dbReference type="AlphaFoldDB" id="A0A7H9ASQ0"/>
<dbReference type="InterPro" id="IPR014144">
    <property type="entry name" value="LigD_PE_domain"/>
</dbReference>
<keyword evidence="8" id="KW-0547">Nucleotide-binding</keyword>
<keyword evidence="6" id="KW-0540">Nuclease</keyword>
<evidence type="ECO:0000256" key="19">
    <source>
        <dbReference type="ARBA" id="ARBA00029943"/>
    </source>
</evidence>
<dbReference type="Proteomes" id="UP000509302">
    <property type="component" value="Chromosome"/>
</dbReference>
<keyword evidence="17" id="KW-0464">Manganese</keyword>
<dbReference type="Gene3D" id="3.30.1490.70">
    <property type="match status" value="1"/>
</dbReference>
<dbReference type="InterPro" id="IPR014145">
    <property type="entry name" value="LigD_pol_dom"/>
</dbReference>
<comment type="cofactor">
    <cofactor evidence="1">
        <name>Mn(2+)</name>
        <dbReference type="ChEBI" id="CHEBI:29035"/>
    </cofactor>
</comment>
<dbReference type="GO" id="GO:0003677">
    <property type="term" value="F:DNA binding"/>
    <property type="evidence" value="ECO:0007669"/>
    <property type="project" value="UniProtKB-KW"/>
</dbReference>
<dbReference type="GO" id="GO:0005524">
    <property type="term" value="F:ATP binding"/>
    <property type="evidence" value="ECO:0007669"/>
    <property type="project" value="UniProtKB-KW"/>
</dbReference>
<dbReference type="NCBIfam" id="TIGR02776">
    <property type="entry name" value="NHEJ_ligase_prk"/>
    <property type="match status" value="1"/>
</dbReference>
<evidence type="ECO:0000259" key="22">
    <source>
        <dbReference type="PROSITE" id="PS50160"/>
    </source>
</evidence>
<keyword evidence="9" id="KW-0227">DNA damage</keyword>
<keyword evidence="14" id="KW-0238">DNA-binding</keyword>
<dbReference type="NCBIfam" id="TIGR02778">
    <property type="entry name" value="ligD_pol"/>
    <property type="match status" value="1"/>
</dbReference>
<keyword evidence="15" id="KW-0233">DNA recombination</keyword>
<evidence type="ECO:0000256" key="14">
    <source>
        <dbReference type="ARBA" id="ARBA00023125"/>
    </source>
</evidence>
<evidence type="ECO:0000256" key="17">
    <source>
        <dbReference type="ARBA" id="ARBA00023211"/>
    </source>
</evidence>
<dbReference type="PANTHER" id="PTHR42705">
    <property type="entry name" value="BIFUNCTIONAL NON-HOMOLOGOUS END JOINING PROTEIN LIGD"/>
    <property type="match status" value="1"/>
</dbReference>
<evidence type="ECO:0000256" key="12">
    <source>
        <dbReference type="ARBA" id="ARBA00022840"/>
    </source>
</evidence>
<dbReference type="KEGG" id="cagg:HYG79_14530"/>
<dbReference type="Pfam" id="PF13298">
    <property type="entry name" value="LigD_N"/>
    <property type="match status" value="1"/>
</dbReference>
<dbReference type="SUPFAM" id="SSF50249">
    <property type="entry name" value="Nucleic acid-binding proteins"/>
    <property type="match status" value="1"/>
</dbReference>
<sequence length="805" mass="92176">MNLKEYNEKRDFAKTPEPKGETPSEVNVQRFVIQRHQARALHYDLRLEINGTLKSWAIPKGPSMNPNDKRLAVRTEDHPIKYLHFHGTITKGNYGAGEIIIWDSGTFEIDRTEMDMPAHEQLAKGNLKLIFHGKFIKGNFALVKTGMRNGKESWLLIKKKDAFSTDSLYNAEALGPSSDPKTKQYPKTIQPNTILQPMLASSTKEIFNDPDWLYELKWDGYRVLAHISDKGVLLQLRNGINLNTKFPKLAKELESIEHECILDGEVVILDESGVSQFGELQNYPDSMGVLRLYVFDMIYLNGISMLDLPLTDRKSLIPEVIQGLELTKYCDHIEGMGAALYQKAIDAGMEGVMAKLKDSTYTLATRTEKWLKIKSVDSLDALICGYTDSVGGGVAFGSLILGVRVNDEFTYIGNCGSGFSENRRKELLRQFEPYRRDENPFGKKLPLKGRKPNWMVPTLSCEVNFSERTKNGLLRNPVFERLLNAPVQEADSVPKRLQRKSLPSREIIEIDGLPVSITNIEKVYWPDSGLTKYDLIDYYLQVSKFILPHLFDRPQSLHRHPNGILEEGFYQKDNENVPEWMQTFTLYSKSSERDIEYLLCQNTASLIYMANLGCIEINPWNSRVGKLDFPDYGIIDLDPPEGMKFKNVVRIAKEFKSVMDIAEIQGYCKTSGSKGLHIYIPMGAKYTYEEVRNFIKLLCYFVQQRLPRISTLERRIKKREGKIYLDYLQNRKGHTVASVYSVRPLAGAPLSMPIEWSELDGKFSAQEFKMKNMIQRLERLWDLFQPLLTESINMESCLENLKELG</sequence>
<dbReference type="CDD" id="cd07971">
    <property type="entry name" value="OBF_DNA_ligase_LigD"/>
    <property type="match status" value="1"/>
</dbReference>
<keyword evidence="12" id="KW-0067">ATP-binding</keyword>
<dbReference type="PROSITE" id="PS00333">
    <property type="entry name" value="DNA_LIGASE_A2"/>
    <property type="match status" value="1"/>
</dbReference>
<evidence type="ECO:0000256" key="9">
    <source>
        <dbReference type="ARBA" id="ARBA00022763"/>
    </source>
</evidence>
<dbReference type="PROSITE" id="PS50160">
    <property type="entry name" value="DNA_LIGASE_A3"/>
    <property type="match status" value="1"/>
</dbReference>
<dbReference type="InterPro" id="IPR052171">
    <property type="entry name" value="NHEJ_LigD"/>
</dbReference>
<evidence type="ECO:0000256" key="5">
    <source>
        <dbReference type="ARBA" id="ARBA00022695"/>
    </source>
</evidence>
<dbReference type="NCBIfam" id="TIGR02779">
    <property type="entry name" value="NHEJ_ligase_lig"/>
    <property type="match status" value="1"/>
</dbReference>
<dbReference type="InterPro" id="IPR014143">
    <property type="entry name" value="NHEJ_ligase_prk"/>
</dbReference>
<evidence type="ECO:0000256" key="13">
    <source>
        <dbReference type="ARBA" id="ARBA00022932"/>
    </source>
</evidence>
<gene>
    <name evidence="23" type="primary">ligD</name>
    <name evidence="23" type="ORF">HYG79_14530</name>
</gene>
<keyword evidence="3 23" id="KW-0436">Ligase</keyword>
<evidence type="ECO:0000256" key="1">
    <source>
        <dbReference type="ARBA" id="ARBA00001936"/>
    </source>
</evidence>
<feature type="domain" description="ATP-dependent DNA ligase family profile" evidence="22">
    <location>
        <begin position="292"/>
        <end position="417"/>
    </location>
</feature>
<keyword evidence="7" id="KW-0479">Metal-binding</keyword>
<evidence type="ECO:0000256" key="3">
    <source>
        <dbReference type="ARBA" id="ARBA00022598"/>
    </source>
</evidence>
<evidence type="ECO:0000256" key="11">
    <source>
        <dbReference type="ARBA" id="ARBA00022839"/>
    </source>
</evidence>
<evidence type="ECO:0000256" key="10">
    <source>
        <dbReference type="ARBA" id="ARBA00022801"/>
    </source>
</evidence>
<dbReference type="GO" id="GO:0003910">
    <property type="term" value="F:DNA ligase (ATP) activity"/>
    <property type="evidence" value="ECO:0007669"/>
    <property type="project" value="UniProtKB-EC"/>
</dbReference>
<dbReference type="InterPro" id="IPR012309">
    <property type="entry name" value="DNA_ligase_ATP-dep_C"/>
</dbReference>
<dbReference type="Pfam" id="PF21686">
    <property type="entry name" value="LigD_Prim-Pol"/>
    <property type="match status" value="1"/>
</dbReference>
<dbReference type="GO" id="GO:0004527">
    <property type="term" value="F:exonuclease activity"/>
    <property type="evidence" value="ECO:0007669"/>
    <property type="project" value="UniProtKB-KW"/>
</dbReference>
<keyword evidence="24" id="KW-1185">Reference proteome</keyword>
<dbReference type="Gene3D" id="3.90.920.10">
    <property type="entry name" value="DNA primase, PRIM domain"/>
    <property type="match status" value="1"/>
</dbReference>
<dbReference type="Gene3D" id="2.40.50.140">
    <property type="entry name" value="Nucleic acid-binding proteins"/>
    <property type="match status" value="1"/>
</dbReference>
<dbReference type="EMBL" id="CP058595">
    <property type="protein sequence ID" value="QLG46511.1"/>
    <property type="molecule type" value="Genomic_DNA"/>
</dbReference>
<dbReference type="RefSeq" id="WP_179242790.1">
    <property type="nucleotide sequence ID" value="NZ_CP058595.1"/>
</dbReference>
<evidence type="ECO:0000313" key="23">
    <source>
        <dbReference type="EMBL" id="QLG46511.1"/>
    </source>
</evidence>
<dbReference type="GO" id="GO:0003887">
    <property type="term" value="F:DNA-directed DNA polymerase activity"/>
    <property type="evidence" value="ECO:0007669"/>
    <property type="project" value="UniProtKB-KW"/>
</dbReference>
<evidence type="ECO:0000256" key="15">
    <source>
        <dbReference type="ARBA" id="ARBA00023172"/>
    </source>
</evidence>
<dbReference type="GO" id="GO:0006281">
    <property type="term" value="P:DNA repair"/>
    <property type="evidence" value="ECO:0007669"/>
    <property type="project" value="UniProtKB-KW"/>
</dbReference>
<evidence type="ECO:0000256" key="21">
    <source>
        <dbReference type="SAM" id="MobiDB-lite"/>
    </source>
</evidence>
<dbReference type="InterPro" id="IPR016059">
    <property type="entry name" value="DNA_ligase_ATP-dep_CS"/>
</dbReference>
<dbReference type="Pfam" id="PF01068">
    <property type="entry name" value="DNA_ligase_A_M"/>
    <property type="match status" value="1"/>
</dbReference>
<evidence type="ECO:0000256" key="4">
    <source>
        <dbReference type="ARBA" id="ARBA00022679"/>
    </source>
</evidence>
<evidence type="ECO:0000256" key="6">
    <source>
        <dbReference type="ARBA" id="ARBA00022722"/>
    </source>
</evidence>
<reference evidence="23 24" key="1">
    <citation type="journal article" date="2006" name="Int. J. Syst. Evol. Microbiol.">
        <title>Costertonia aggregata gen. nov., sp. nov., a mesophilic marine bacterium of the family Flavobacteriaceae, isolated from a mature biofilm.</title>
        <authorList>
            <person name="Kwon K.K."/>
            <person name="Lee Y.K."/>
            <person name="Lee H.K."/>
        </authorList>
    </citation>
    <scope>NUCLEOTIDE SEQUENCE [LARGE SCALE GENOMIC DNA]</scope>
    <source>
        <strain evidence="23 24">KCCM 42265</strain>
    </source>
</reference>
<keyword evidence="10" id="KW-0378">Hydrolase</keyword>
<name>A0A7H9ASQ0_9FLAO</name>